<comment type="caution">
    <text evidence="1">The sequence shown here is derived from an EMBL/GenBank/DDBJ whole genome shotgun (WGS) entry which is preliminary data.</text>
</comment>
<organism evidence="1 2">
    <name type="scientific">Lindgomyces ingoldianus</name>
    <dbReference type="NCBI Taxonomy" id="673940"/>
    <lineage>
        <taxon>Eukaryota</taxon>
        <taxon>Fungi</taxon>
        <taxon>Dikarya</taxon>
        <taxon>Ascomycota</taxon>
        <taxon>Pezizomycotina</taxon>
        <taxon>Dothideomycetes</taxon>
        <taxon>Pleosporomycetidae</taxon>
        <taxon>Pleosporales</taxon>
        <taxon>Lindgomycetaceae</taxon>
        <taxon>Lindgomyces</taxon>
    </lineage>
</organism>
<dbReference type="Proteomes" id="UP000799755">
    <property type="component" value="Unassembled WGS sequence"/>
</dbReference>
<reference evidence="1" key="1">
    <citation type="journal article" date="2020" name="Stud. Mycol.">
        <title>101 Dothideomycetes genomes: a test case for predicting lifestyles and emergence of pathogens.</title>
        <authorList>
            <person name="Haridas S."/>
            <person name="Albert R."/>
            <person name="Binder M."/>
            <person name="Bloem J."/>
            <person name="Labutti K."/>
            <person name="Salamov A."/>
            <person name="Andreopoulos B."/>
            <person name="Baker S."/>
            <person name="Barry K."/>
            <person name="Bills G."/>
            <person name="Bluhm B."/>
            <person name="Cannon C."/>
            <person name="Castanera R."/>
            <person name="Culley D."/>
            <person name="Daum C."/>
            <person name="Ezra D."/>
            <person name="Gonzalez J."/>
            <person name="Henrissat B."/>
            <person name="Kuo A."/>
            <person name="Liang C."/>
            <person name="Lipzen A."/>
            <person name="Lutzoni F."/>
            <person name="Magnuson J."/>
            <person name="Mondo S."/>
            <person name="Nolan M."/>
            <person name="Ohm R."/>
            <person name="Pangilinan J."/>
            <person name="Park H.-J."/>
            <person name="Ramirez L."/>
            <person name="Alfaro M."/>
            <person name="Sun H."/>
            <person name="Tritt A."/>
            <person name="Yoshinaga Y."/>
            <person name="Zwiers L.-H."/>
            <person name="Turgeon B."/>
            <person name="Goodwin S."/>
            <person name="Spatafora J."/>
            <person name="Crous P."/>
            <person name="Grigoriev I."/>
        </authorList>
    </citation>
    <scope>NUCLEOTIDE SEQUENCE</scope>
    <source>
        <strain evidence="1">ATCC 200398</strain>
    </source>
</reference>
<evidence type="ECO:0000313" key="1">
    <source>
        <dbReference type="EMBL" id="KAF2475884.1"/>
    </source>
</evidence>
<evidence type="ECO:0000313" key="2">
    <source>
        <dbReference type="Proteomes" id="UP000799755"/>
    </source>
</evidence>
<name>A0ACB6R9F5_9PLEO</name>
<dbReference type="EMBL" id="MU003495">
    <property type="protein sequence ID" value="KAF2475884.1"/>
    <property type="molecule type" value="Genomic_DNA"/>
</dbReference>
<accession>A0ACB6R9F5</accession>
<sequence>MSSALRETATRFISAFKDLSTEDHLALRTSDCLHIFAPASLNLPAPQSNDAFAEHLGRLRLIIEHFPVTAKEIHVNEPCHQAVIWATGQPEFRSEVMGKDPIAESWKYTGEYVFILDLDDTCLKIKRIVEFLDSKGTEKLLRMTAKARENLETLNVA</sequence>
<gene>
    <name evidence="1" type="ORF">BDR25DRAFT_89219</name>
</gene>
<keyword evidence="2" id="KW-1185">Reference proteome</keyword>
<protein>
    <submittedName>
        <fullName evidence="1">Uncharacterized protein</fullName>
    </submittedName>
</protein>
<proteinExistence type="predicted"/>